<keyword evidence="3" id="KW-1185">Reference proteome</keyword>
<accession>A0A1A9WVU5</accession>
<dbReference type="VEuPathDB" id="VectorBase:GBRI034357"/>
<dbReference type="EnsemblMetazoa" id="GBRI034357-RA">
    <property type="protein sequence ID" value="GBRI034357-PA"/>
    <property type="gene ID" value="GBRI034357"/>
</dbReference>
<protein>
    <recommendedName>
        <fullName evidence="4">Transmembrane protein</fullName>
    </recommendedName>
</protein>
<dbReference type="Proteomes" id="UP000091820">
    <property type="component" value="Unassembled WGS sequence"/>
</dbReference>
<keyword evidence="1" id="KW-0472">Membrane</keyword>
<name>A0A1A9WVU5_9MUSC</name>
<evidence type="ECO:0000313" key="3">
    <source>
        <dbReference type="Proteomes" id="UP000091820"/>
    </source>
</evidence>
<proteinExistence type="predicted"/>
<evidence type="ECO:0008006" key="4">
    <source>
        <dbReference type="Google" id="ProtNLM"/>
    </source>
</evidence>
<feature type="transmembrane region" description="Helical" evidence="1">
    <location>
        <begin position="26"/>
        <end position="48"/>
    </location>
</feature>
<reference evidence="2" key="2">
    <citation type="submission" date="2020-05" db="UniProtKB">
        <authorList>
            <consortium name="EnsemblMetazoa"/>
        </authorList>
    </citation>
    <scope>IDENTIFICATION</scope>
    <source>
        <strain evidence="2">IAEA</strain>
    </source>
</reference>
<sequence>MKWRVEAERQSEGNCGNLKHKSSLTIAFAIVVTVQVLTTLNMMSLVMLKVNFMWRQELSFVIVIVMTWRGTPTTSPMPPTNIASHLCICMCMCSGGGYEFGQLMQ</sequence>
<dbReference type="AlphaFoldDB" id="A0A1A9WVU5"/>
<evidence type="ECO:0000313" key="2">
    <source>
        <dbReference type="EnsemblMetazoa" id="GBRI034357-PA"/>
    </source>
</evidence>
<organism evidence="2 3">
    <name type="scientific">Glossina brevipalpis</name>
    <dbReference type="NCBI Taxonomy" id="37001"/>
    <lineage>
        <taxon>Eukaryota</taxon>
        <taxon>Metazoa</taxon>
        <taxon>Ecdysozoa</taxon>
        <taxon>Arthropoda</taxon>
        <taxon>Hexapoda</taxon>
        <taxon>Insecta</taxon>
        <taxon>Pterygota</taxon>
        <taxon>Neoptera</taxon>
        <taxon>Endopterygota</taxon>
        <taxon>Diptera</taxon>
        <taxon>Brachycera</taxon>
        <taxon>Muscomorpha</taxon>
        <taxon>Hippoboscoidea</taxon>
        <taxon>Glossinidae</taxon>
        <taxon>Glossina</taxon>
    </lineage>
</organism>
<keyword evidence="1" id="KW-0812">Transmembrane</keyword>
<evidence type="ECO:0000256" key="1">
    <source>
        <dbReference type="SAM" id="Phobius"/>
    </source>
</evidence>
<keyword evidence="1" id="KW-1133">Transmembrane helix</keyword>
<reference evidence="3" key="1">
    <citation type="submission" date="2014-03" db="EMBL/GenBank/DDBJ databases">
        <authorList>
            <person name="Aksoy S."/>
            <person name="Warren W."/>
            <person name="Wilson R.K."/>
        </authorList>
    </citation>
    <scope>NUCLEOTIDE SEQUENCE [LARGE SCALE GENOMIC DNA]</scope>
    <source>
        <strain evidence="3">IAEA</strain>
    </source>
</reference>